<evidence type="ECO:0000256" key="8">
    <source>
        <dbReference type="ARBA" id="ARBA00022741"/>
    </source>
</evidence>
<evidence type="ECO:0000313" key="18">
    <source>
        <dbReference type="Proteomes" id="UP001181355"/>
    </source>
</evidence>
<dbReference type="InterPro" id="IPR001757">
    <property type="entry name" value="P_typ_ATPase"/>
</dbReference>
<dbReference type="Gene3D" id="3.40.50.1000">
    <property type="entry name" value="HAD superfamily/HAD-like"/>
    <property type="match status" value="1"/>
</dbReference>
<sequence length="769" mass="84033">MSLENNVPTLESEKLSIAGIRCAACVQLLEYSVGQQEGVRKFTINPLNQRADLQWDPRAIDLKSIIQQIVKLGYAAFPAHQSLTEFQQKERKRALWRLFIAGFAMMQVMMYAFPAYLVPEPSVDGDLTPDIDRLLKLASLVISLPVILFSARPFFENAIRDLRHRHIGMDVPVSLGILLTFFASVWASFFGGAVYFDSAIMFVFLLLGARFIEDIVKGRTNAALQALTQLPRSLVTRLKAYPIDRSTEQIEAASLAAGDVLLIPAGEQIPCDGTVVEGSSECDEALMTGESVPVLKQVGDEVIAGSVNQHSALLVHATKVGKETRLAQLIGMMENASLTKPRWVQIADKHASQFLLMIMVIAVLSGLAWSFIDPSRALWIGISVIVVTCPCALSLATPGVMSAAIGQLAKAGMLLTKGQAIESLAHASHFVFDKTGTLTFGRLRVVAEHVDCRSDLTSKTDSLELSATIQSDIQHKLQLEALLLRVSELSLHPVSKAVHLHLIESSSKSVRDQASQIQIGNFTEVAGAGLQIEYEKRFLRFGRPEYALELSGKMWELPEHAKGKSVTVFADQEGVLAYYVLEDGLRDDAADMVQALRDQGKQVLLLSGDRVDVVSECAAAVGIDDFHAQLQPHQKYELIQHLQQQGAVVVMVGDGMNDGPALSLANVSIAMGQGAPMSQTRSDALLMSNRLMDILYALKISKLSYQLIRENLAWAMLYNLIAIPAAVVGWLEPWHAALGMSLSSLLVVLNGLRVLRLQPPSSNIENGIE</sequence>
<evidence type="ECO:0000256" key="15">
    <source>
        <dbReference type="RuleBase" id="RU362081"/>
    </source>
</evidence>
<feature type="transmembrane region" description="Helical" evidence="15">
    <location>
        <begin position="95"/>
        <end position="117"/>
    </location>
</feature>
<evidence type="ECO:0000256" key="11">
    <source>
        <dbReference type="ARBA" id="ARBA00022967"/>
    </source>
</evidence>
<evidence type="ECO:0000256" key="7">
    <source>
        <dbReference type="ARBA" id="ARBA00022723"/>
    </source>
</evidence>
<keyword evidence="4 15" id="KW-1003">Cell membrane</keyword>
<evidence type="ECO:0000256" key="13">
    <source>
        <dbReference type="ARBA" id="ARBA00023065"/>
    </source>
</evidence>
<evidence type="ECO:0000256" key="6">
    <source>
        <dbReference type="ARBA" id="ARBA00022692"/>
    </source>
</evidence>
<evidence type="ECO:0000256" key="2">
    <source>
        <dbReference type="ARBA" id="ARBA00006024"/>
    </source>
</evidence>
<feature type="domain" description="HMA" evidence="16">
    <location>
        <begin position="11"/>
        <end position="77"/>
    </location>
</feature>
<dbReference type="InterPro" id="IPR018303">
    <property type="entry name" value="ATPase_P-typ_P_site"/>
</dbReference>
<dbReference type="InterPro" id="IPR008250">
    <property type="entry name" value="ATPase_P-typ_transduc_dom_A_sf"/>
</dbReference>
<dbReference type="SUPFAM" id="SSF81653">
    <property type="entry name" value="Calcium ATPase, transduction domain A"/>
    <property type="match status" value="1"/>
</dbReference>
<dbReference type="SUPFAM" id="SSF55008">
    <property type="entry name" value="HMA, heavy metal-associated domain"/>
    <property type="match status" value="1"/>
</dbReference>
<keyword evidence="10" id="KW-0460">Magnesium</keyword>
<feature type="transmembrane region" description="Helical" evidence="15">
    <location>
        <begin position="354"/>
        <end position="372"/>
    </location>
</feature>
<dbReference type="PRINTS" id="PR00119">
    <property type="entry name" value="CATATPASE"/>
</dbReference>
<comment type="subcellular location">
    <subcellularLocation>
        <location evidence="1">Cell membrane</location>
        <topology evidence="1">Multi-pass membrane protein</topology>
    </subcellularLocation>
</comment>
<dbReference type="EMBL" id="CP133720">
    <property type="protein sequence ID" value="WMW79197.1"/>
    <property type="molecule type" value="Genomic_DNA"/>
</dbReference>
<dbReference type="InterPro" id="IPR044492">
    <property type="entry name" value="P_typ_ATPase_HD_dom"/>
</dbReference>
<dbReference type="SFLD" id="SFLDS00003">
    <property type="entry name" value="Haloacid_Dehalogenase"/>
    <property type="match status" value="1"/>
</dbReference>
<dbReference type="Pfam" id="PF00122">
    <property type="entry name" value="E1-E2_ATPase"/>
    <property type="match status" value="1"/>
</dbReference>
<comment type="similarity">
    <text evidence="2 15">Belongs to the cation transport ATPase (P-type) (TC 3.A.3) family. Type IB subfamily.</text>
</comment>
<dbReference type="SFLD" id="SFLDF00027">
    <property type="entry name" value="p-type_atpase"/>
    <property type="match status" value="1"/>
</dbReference>
<gene>
    <name evidence="17" type="ORF">RF679_11115</name>
</gene>
<dbReference type="PROSITE" id="PS00154">
    <property type="entry name" value="ATPASE_E1_E2"/>
    <property type="match status" value="1"/>
</dbReference>
<dbReference type="InterPro" id="IPR059000">
    <property type="entry name" value="ATPase_P-type_domA"/>
</dbReference>
<evidence type="ECO:0000256" key="5">
    <source>
        <dbReference type="ARBA" id="ARBA00022553"/>
    </source>
</evidence>
<accession>A0ABY9RG32</accession>
<dbReference type="RefSeq" id="WP_309480696.1">
    <property type="nucleotide sequence ID" value="NZ_CP133720.1"/>
</dbReference>
<evidence type="ECO:0000259" key="16">
    <source>
        <dbReference type="PROSITE" id="PS50846"/>
    </source>
</evidence>
<dbReference type="PROSITE" id="PS01229">
    <property type="entry name" value="COF_2"/>
    <property type="match status" value="1"/>
</dbReference>
<dbReference type="InterPro" id="IPR006121">
    <property type="entry name" value="HMA_dom"/>
</dbReference>
<keyword evidence="6 15" id="KW-0812">Transmembrane</keyword>
<keyword evidence="3" id="KW-0813">Transport</keyword>
<evidence type="ECO:0000256" key="14">
    <source>
        <dbReference type="ARBA" id="ARBA00023136"/>
    </source>
</evidence>
<feature type="transmembrane region" description="Helical" evidence="15">
    <location>
        <begin position="378"/>
        <end position="405"/>
    </location>
</feature>
<dbReference type="InterPro" id="IPR023298">
    <property type="entry name" value="ATPase_P-typ_TM_dom_sf"/>
</dbReference>
<keyword evidence="8 15" id="KW-0547">Nucleotide-binding</keyword>
<dbReference type="NCBIfam" id="TIGR01525">
    <property type="entry name" value="ATPase-IB_hvy"/>
    <property type="match status" value="1"/>
</dbReference>
<evidence type="ECO:0000313" key="17">
    <source>
        <dbReference type="EMBL" id="WMW79197.1"/>
    </source>
</evidence>
<dbReference type="Proteomes" id="UP001181355">
    <property type="component" value="Chromosome"/>
</dbReference>
<dbReference type="SFLD" id="SFLDG00002">
    <property type="entry name" value="C1.7:_P-type_atpase_like"/>
    <property type="match status" value="1"/>
</dbReference>
<keyword evidence="7 15" id="KW-0479">Metal-binding</keyword>
<keyword evidence="12 15" id="KW-1133">Transmembrane helix</keyword>
<dbReference type="PROSITE" id="PS50846">
    <property type="entry name" value="HMA_2"/>
    <property type="match status" value="1"/>
</dbReference>
<keyword evidence="11" id="KW-1278">Translocase</keyword>
<dbReference type="Gene3D" id="2.70.150.10">
    <property type="entry name" value="Calcium-transporting ATPase, cytoplasmic transduction domain A"/>
    <property type="match status" value="1"/>
</dbReference>
<dbReference type="InterPro" id="IPR023299">
    <property type="entry name" value="ATPase_P-typ_cyto_dom_N"/>
</dbReference>
<dbReference type="NCBIfam" id="TIGR01494">
    <property type="entry name" value="ATPase_P-type"/>
    <property type="match status" value="2"/>
</dbReference>
<dbReference type="CDD" id="cd02079">
    <property type="entry name" value="P-type_ATPase_HM"/>
    <property type="match status" value="1"/>
</dbReference>
<keyword evidence="13" id="KW-0406">Ion transport</keyword>
<evidence type="ECO:0000256" key="4">
    <source>
        <dbReference type="ARBA" id="ARBA00022475"/>
    </source>
</evidence>
<keyword evidence="18" id="KW-1185">Reference proteome</keyword>
<evidence type="ECO:0000256" key="1">
    <source>
        <dbReference type="ARBA" id="ARBA00004651"/>
    </source>
</evidence>
<organism evidence="17 18">
    <name type="scientific">Undibacterium cyanobacteriorum</name>
    <dbReference type="NCBI Taxonomy" id="3073561"/>
    <lineage>
        <taxon>Bacteria</taxon>
        <taxon>Pseudomonadati</taxon>
        <taxon>Pseudomonadota</taxon>
        <taxon>Betaproteobacteria</taxon>
        <taxon>Burkholderiales</taxon>
        <taxon>Oxalobacteraceae</taxon>
        <taxon>Undibacterium</taxon>
    </lineage>
</organism>
<dbReference type="PRINTS" id="PR00120">
    <property type="entry name" value="HATPASE"/>
</dbReference>
<feature type="transmembrane region" description="Helical" evidence="15">
    <location>
        <begin position="167"/>
        <end position="187"/>
    </location>
</feature>
<keyword evidence="14 15" id="KW-0472">Membrane</keyword>
<dbReference type="InterPro" id="IPR036163">
    <property type="entry name" value="HMA_dom_sf"/>
</dbReference>
<dbReference type="Pfam" id="PF00403">
    <property type="entry name" value="HMA"/>
    <property type="match status" value="1"/>
</dbReference>
<feature type="transmembrane region" description="Helical" evidence="15">
    <location>
        <begin position="193"/>
        <end position="212"/>
    </location>
</feature>
<dbReference type="SUPFAM" id="SSF81665">
    <property type="entry name" value="Calcium ATPase, transmembrane domain M"/>
    <property type="match status" value="1"/>
</dbReference>
<dbReference type="SUPFAM" id="SSF56784">
    <property type="entry name" value="HAD-like"/>
    <property type="match status" value="1"/>
</dbReference>
<dbReference type="CDD" id="cd00371">
    <property type="entry name" value="HMA"/>
    <property type="match status" value="1"/>
</dbReference>
<dbReference type="Gene3D" id="3.30.70.100">
    <property type="match status" value="1"/>
</dbReference>
<evidence type="ECO:0000256" key="12">
    <source>
        <dbReference type="ARBA" id="ARBA00022989"/>
    </source>
</evidence>
<evidence type="ECO:0000256" key="9">
    <source>
        <dbReference type="ARBA" id="ARBA00022840"/>
    </source>
</evidence>
<proteinExistence type="inferred from homology"/>
<keyword evidence="9 15" id="KW-0067">ATP-binding</keyword>
<dbReference type="PANTHER" id="PTHR43520:SF5">
    <property type="entry name" value="CATION-TRANSPORTING P-TYPE ATPASE-RELATED"/>
    <property type="match status" value="1"/>
</dbReference>
<dbReference type="InterPro" id="IPR036412">
    <property type="entry name" value="HAD-like_sf"/>
</dbReference>
<dbReference type="InterPro" id="IPR023214">
    <property type="entry name" value="HAD_sf"/>
</dbReference>
<dbReference type="Pfam" id="PF00702">
    <property type="entry name" value="Hydrolase"/>
    <property type="match status" value="1"/>
</dbReference>
<name>A0ABY9RG32_9BURK</name>
<evidence type="ECO:0000256" key="10">
    <source>
        <dbReference type="ARBA" id="ARBA00022842"/>
    </source>
</evidence>
<feature type="transmembrane region" description="Helical" evidence="15">
    <location>
        <begin position="137"/>
        <end position="155"/>
    </location>
</feature>
<protein>
    <submittedName>
        <fullName evidence="17">Cation-translocating P-type ATPase</fullName>
    </submittedName>
</protein>
<dbReference type="InterPro" id="IPR027256">
    <property type="entry name" value="P-typ_ATPase_IB"/>
</dbReference>
<reference evidence="17" key="1">
    <citation type="submission" date="2023-09" db="EMBL/GenBank/DDBJ databases">
        <title>Undibacterium sp. 20NA77.5 isolated from freshwater.</title>
        <authorList>
            <person name="Le V."/>
            <person name="Ko S.-R."/>
            <person name="Ahn C.-Y."/>
            <person name="Oh H.-M."/>
        </authorList>
    </citation>
    <scope>NUCLEOTIDE SEQUENCE</scope>
    <source>
        <strain evidence="17">20NA77.5</strain>
    </source>
</reference>
<dbReference type="Gene3D" id="3.40.1110.10">
    <property type="entry name" value="Calcium-transporting ATPase, cytoplasmic domain N"/>
    <property type="match status" value="1"/>
</dbReference>
<evidence type="ECO:0000256" key="3">
    <source>
        <dbReference type="ARBA" id="ARBA00022448"/>
    </source>
</evidence>
<feature type="transmembrane region" description="Helical" evidence="15">
    <location>
        <begin position="712"/>
        <end position="731"/>
    </location>
</feature>
<dbReference type="PANTHER" id="PTHR43520">
    <property type="entry name" value="ATP7, ISOFORM B"/>
    <property type="match status" value="1"/>
</dbReference>
<keyword evidence="5" id="KW-0597">Phosphoprotein</keyword>